<evidence type="ECO:0000259" key="11">
    <source>
        <dbReference type="Pfam" id="PF06862"/>
    </source>
</evidence>
<dbReference type="PANTHER" id="PTHR12933:SF0">
    <property type="entry name" value="U3 SMALL NUCLEOLAR RNA-ASSOCIATED PROTEIN 25 HOMOLOG"/>
    <property type="match status" value="1"/>
</dbReference>
<comment type="subcellular location">
    <subcellularLocation>
        <location evidence="2 9">Nucleus</location>
        <location evidence="2 9">Nucleolus</location>
    </subcellularLocation>
</comment>
<dbReference type="Gene3D" id="3.40.50.300">
    <property type="entry name" value="P-loop containing nucleotide triphosphate hydrolases"/>
    <property type="match status" value="1"/>
</dbReference>
<feature type="domain" description="UTP25 NTP hydrolase-like" evidence="12">
    <location>
        <begin position="268"/>
        <end position="532"/>
    </location>
</feature>
<comment type="similarity">
    <text evidence="3 9">Belongs to the UTP25 family.</text>
</comment>
<dbReference type="Pfam" id="PF06862">
    <property type="entry name" value="Utp25_C"/>
    <property type="match status" value="1"/>
</dbReference>
<proteinExistence type="inferred from homology"/>
<evidence type="ECO:0000256" key="1">
    <source>
        <dbReference type="ARBA" id="ARBA00002883"/>
    </source>
</evidence>
<dbReference type="InterPro" id="IPR027417">
    <property type="entry name" value="P-loop_NTPase"/>
</dbReference>
<evidence type="ECO:0000259" key="12">
    <source>
        <dbReference type="Pfam" id="PF22916"/>
    </source>
</evidence>
<dbReference type="GO" id="GO:0034511">
    <property type="term" value="F:U3 snoRNA binding"/>
    <property type="evidence" value="ECO:0007669"/>
    <property type="project" value="InterPro"/>
</dbReference>
<keyword evidence="8 9" id="KW-0687">Ribonucleoprotein</keyword>
<dbReference type="GO" id="GO:0019843">
    <property type="term" value="F:rRNA binding"/>
    <property type="evidence" value="ECO:0007669"/>
    <property type="project" value="TreeGrafter"/>
</dbReference>
<evidence type="ECO:0000313" key="13">
    <source>
        <dbReference type="EMBL" id="CEP21141.1"/>
    </source>
</evidence>
<reference evidence="14" key="1">
    <citation type="journal article" date="2015" name="J. Biotechnol.">
        <title>The structure of the Cyberlindnera jadinii genome and its relation to Candida utilis analyzed by the occurrence of single nucleotide polymorphisms.</title>
        <authorList>
            <person name="Rupp O."/>
            <person name="Brinkrolf K."/>
            <person name="Buerth C."/>
            <person name="Kunigo M."/>
            <person name="Schneider J."/>
            <person name="Jaenicke S."/>
            <person name="Goesmann A."/>
            <person name="Puehler A."/>
            <person name="Jaeger K.-E."/>
            <person name="Ernst J.F."/>
        </authorList>
    </citation>
    <scope>NUCLEOTIDE SEQUENCE [LARGE SCALE GENOMIC DNA]</scope>
    <source>
        <strain evidence="14">ATCC 18201 / CBS 1600 / BCRC 20928 / JCM 3617 / NBRC 0987 / NRRL Y-1542</strain>
    </source>
</reference>
<evidence type="ECO:0000256" key="9">
    <source>
        <dbReference type="RuleBase" id="RU365070"/>
    </source>
</evidence>
<feature type="region of interest" description="Disordered" evidence="10">
    <location>
        <begin position="1"/>
        <end position="170"/>
    </location>
</feature>
<dbReference type="InterPro" id="IPR010678">
    <property type="entry name" value="UTP25"/>
</dbReference>
<dbReference type="AlphaFoldDB" id="A0A0H5C0H5"/>
<feature type="compositionally biased region" description="Acidic residues" evidence="10">
    <location>
        <begin position="49"/>
        <end position="59"/>
    </location>
</feature>
<evidence type="ECO:0000256" key="4">
    <source>
        <dbReference type="ARBA" id="ARBA00015422"/>
    </source>
</evidence>
<organism evidence="13 14">
    <name type="scientific">Cyberlindnera jadinii (strain ATCC 18201 / CBS 1600 / BCRC 20928 / JCM 3617 / NBRC 0987 / NRRL Y-1542)</name>
    <name type="common">Torula yeast</name>
    <name type="synonym">Candida utilis</name>
    <dbReference type="NCBI Taxonomy" id="983966"/>
    <lineage>
        <taxon>Eukaryota</taxon>
        <taxon>Fungi</taxon>
        <taxon>Dikarya</taxon>
        <taxon>Ascomycota</taxon>
        <taxon>Saccharomycotina</taxon>
        <taxon>Saccharomycetes</taxon>
        <taxon>Phaffomycetales</taxon>
        <taxon>Phaffomycetaceae</taxon>
        <taxon>Cyberlindnera</taxon>
    </lineage>
</organism>
<protein>
    <recommendedName>
        <fullName evidence="4 9">U3 small nucleolar RNA-associated protein 25</fullName>
        <shortName evidence="9">U3 snoRNA-associated protein 25</shortName>
    </recommendedName>
</protein>
<evidence type="ECO:0000256" key="6">
    <source>
        <dbReference type="ARBA" id="ARBA00022552"/>
    </source>
</evidence>
<evidence type="ECO:0000256" key="2">
    <source>
        <dbReference type="ARBA" id="ARBA00004604"/>
    </source>
</evidence>
<dbReference type="Proteomes" id="UP000038830">
    <property type="component" value="Unassembled WGS sequence"/>
</dbReference>
<comment type="function">
    <text evidence="1 9">DEAD-box RNA helicase-like protein required for pre-18S rRNA processing, specifically at sites A0, A1, and A2.</text>
</comment>
<feature type="domain" description="UTP25 C-terminal" evidence="11">
    <location>
        <begin position="546"/>
        <end position="735"/>
    </location>
</feature>
<evidence type="ECO:0000256" key="7">
    <source>
        <dbReference type="ARBA" id="ARBA00023242"/>
    </source>
</evidence>
<evidence type="ECO:0000256" key="10">
    <source>
        <dbReference type="SAM" id="MobiDB-lite"/>
    </source>
</evidence>
<dbReference type="Pfam" id="PF22916">
    <property type="entry name" value="UTP25_NTPase-like"/>
    <property type="match status" value="1"/>
</dbReference>
<sequence>MGASNARKDRRNHSSNDSDVPRKKVKLNRGRSEYRTVTRNARKPLRREEEEEEEVENEEMQDRNKGPYATDESSDDEKDAVDDKGKAYDALLNLLTAEQELEEEDEQDDNAEDINNGHSEKDERDEEEEQEEQEEEEEEEDHIAGIVQEESDNDEEEFADESDDEKDNEDPFEVHFATAPEDYLKECTDKFQKETNRWINQKFQTKTHSCIASLPPVEGSSNFRSIPKDHSLDSYSIKNRVLEKFIENYGPTLDDDISKQIFDPMMSYRDIIFPYVSHTNVSNYRKLYALHALNHVYKTRDHILKDNQKIANQNEKLEQGLIKPEDEKEFRDQGFTRPKVLILLPTRHQCYQVVEEMIKLCGADQIENQKKFKGQFYSDSGVPDSKPEDFRDLFEGNTNDFFCLGVKFTRKTLKLYSSFYQSDIIFASPIGLQLVLENPDKKKRQSDFLSSIEMFIVDQAHAIELQNWDHILTILKYLNKIPEEMHDTDFSRVRMWSIDDQAKYFTQSLIFTEYNTPNVNNLLSRSMNIFGKYRFRTLVSNKESAMAKVGLKIRQIFSRFASSSPMEEPDERFNHFKSVIVPSLSKQTGYEDGLLLYIPQYTDFLRIKNYLKNKTSLMFCDVNEYSEQKDLSRSRALFQQGRRKILLYTERLHHYRRFDLKGVKNILMYGVPNNPLFYTEVVSSIGRSVYDEIADFNISTVRVLYSKWDALALERVVGSERAPVLTHGQNEFYEFR</sequence>
<keyword evidence="5 9" id="KW-0690">Ribosome biogenesis</keyword>
<dbReference type="GO" id="GO:0000462">
    <property type="term" value="P:maturation of SSU-rRNA from tricistronic rRNA transcript (SSU-rRNA, 5.8S rRNA, LSU-rRNA)"/>
    <property type="evidence" value="ECO:0007669"/>
    <property type="project" value="TreeGrafter"/>
</dbReference>
<evidence type="ECO:0000256" key="8">
    <source>
        <dbReference type="ARBA" id="ARBA00023274"/>
    </source>
</evidence>
<dbReference type="SUPFAM" id="SSF52540">
    <property type="entry name" value="P-loop containing nucleoside triphosphate hydrolases"/>
    <property type="match status" value="1"/>
</dbReference>
<evidence type="ECO:0000256" key="5">
    <source>
        <dbReference type="ARBA" id="ARBA00022517"/>
    </source>
</evidence>
<comment type="subunit">
    <text evidence="9">Component of the ribosomal small subunit (SSU) processome composed of at least 40 protein subunits and snoRNA U3.</text>
</comment>
<keyword evidence="7 9" id="KW-0539">Nucleus</keyword>
<dbReference type="PANTHER" id="PTHR12933">
    <property type="entry name" value="ORF PROTEIN-RELATED"/>
    <property type="match status" value="1"/>
</dbReference>
<accession>A0A0H5C0H5</accession>
<gene>
    <name evidence="13" type="ORF">BN1211_1168</name>
</gene>
<feature type="compositionally biased region" description="Acidic residues" evidence="10">
    <location>
        <begin position="99"/>
        <end position="112"/>
    </location>
</feature>
<evidence type="ECO:0000313" key="14">
    <source>
        <dbReference type="Proteomes" id="UP000038830"/>
    </source>
</evidence>
<dbReference type="EMBL" id="CDQK01000001">
    <property type="protein sequence ID" value="CEP21141.1"/>
    <property type="molecule type" value="Genomic_DNA"/>
</dbReference>
<feature type="compositionally biased region" description="Acidic residues" evidence="10">
    <location>
        <begin position="149"/>
        <end position="170"/>
    </location>
</feature>
<name>A0A0H5C0H5_CYBJN</name>
<dbReference type="InterPro" id="IPR053939">
    <property type="entry name" value="UTP25_C"/>
</dbReference>
<dbReference type="GO" id="GO:0032040">
    <property type="term" value="C:small-subunit processome"/>
    <property type="evidence" value="ECO:0007669"/>
    <property type="project" value="TreeGrafter"/>
</dbReference>
<feature type="compositionally biased region" description="Acidic residues" evidence="10">
    <location>
        <begin position="123"/>
        <end position="141"/>
    </location>
</feature>
<feature type="compositionally biased region" description="Basic and acidic residues" evidence="10">
    <location>
        <begin position="12"/>
        <end position="22"/>
    </location>
</feature>
<evidence type="ECO:0000256" key="3">
    <source>
        <dbReference type="ARBA" id="ARBA00009223"/>
    </source>
</evidence>
<dbReference type="InterPro" id="IPR053940">
    <property type="entry name" value="UTP25_NTPase-like"/>
</dbReference>
<keyword evidence="6 9" id="KW-0698">rRNA processing</keyword>